<name>A0AA39XD08_9PEZI</name>
<sequence length="191" mass="20500">MLRLYSILAALVAIASAVTAMTAASELNYALPESFPKVLLQSDCYMPLNFSVFGLELWFPAPNNPNNFTGSFVYMDMGTNITTNCQRNATSPNVGGEGHAERWGCDVPFVQFIWQNGTLTIIEKACPFTGTASTFEASGSVEPVFNCTATAAPQWPSGDGSYCQAIDGQINGNFTSLQPAPPAKFVDMEVS</sequence>
<reference evidence="2" key="1">
    <citation type="submission" date="2023-06" db="EMBL/GenBank/DDBJ databases">
        <title>Genome-scale phylogeny and comparative genomics of the fungal order Sordariales.</title>
        <authorList>
            <consortium name="Lawrence Berkeley National Laboratory"/>
            <person name="Hensen N."/>
            <person name="Bonometti L."/>
            <person name="Westerberg I."/>
            <person name="Brannstrom I.O."/>
            <person name="Guillou S."/>
            <person name="Cros-Aarteil S."/>
            <person name="Calhoun S."/>
            <person name="Haridas S."/>
            <person name="Kuo A."/>
            <person name="Mondo S."/>
            <person name="Pangilinan J."/>
            <person name="Riley R."/>
            <person name="Labutti K."/>
            <person name="Andreopoulos B."/>
            <person name="Lipzen A."/>
            <person name="Chen C."/>
            <person name="Yanf M."/>
            <person name="Daum C."/>
            <person name="Ng V."/>
            <person name="Clum A."/>
            <person name="Steindorff A."/>
            <person name="Ohm R."/>
            <person name="Martin F."/>
            <person name="Silar P."/>
            <person name="Natvig D."/>
            <person name="Lalanne C."/>
            <person name="Gautier V."/>
            <person name="Ament-Velasquez S.L."/>
            <person name="Kruys A."/>
            <person name="Hutchinson M.I."/>
            <person name="Powell A.J."/>
            <person name="Barry K."/>
            <person name="Miller A.N."/>
            <person name="Grigoriev I.V."/>
            <person name="Debuchy R."/>
            <person name="Gladieux P."/>
            <person name="Thoren M.H."/>
            <person name="Johannesson H."/>
        </authorList>
    </citation>
    <scope>NUCLEOTIDE SEQUENCE</scope>
    <source>
        <strain evidence="2">CBS 606.72</strain>
    </source>
</reference>
<evidence type="ECO:0000313" key="2">
    <source>
        <dbReference type="EMBL" id="KAK0631696.1"/>
    </source>
</evidence>
<keyword evidence="1" id="KW-0732">Signal</keyword>
<feature type="signal peptide" evidence="1">
    <location>
        <begin position="1"/>
        <end position="17"/>
    </location>
</feature>
<evidence type="ECO:0000313" key="3">
    <source>
        <dbReference type="Proteomes" id="UP001175000"/>
    </source>
</evidence>
<comment type="caution">
    <text evidence="2">The sequence shown here is derived from an EMBL/GenBank/DDBJ whole genome shotgun (WGS) entry which is preliminary data.</text>
</comment>
<accession>A0AA39XD08</accession>
<dbReference type="AlphaFoldDB" id="A0AA39XD08"/>
<keyword evidence="3" id="KW-1185">Reference proteome</keyword>
<feature type="chain" id="PRO_5041350549" evidence="1">
    <location>
        <begin position="18"/>
        <end position="191"/>
    </location>
</feature>
<evidence type="ECO:0000256" key="1">
    <source>
        <dbReference type="SAM" id="SignalP"/>
    </source>
</evidence>
<dbReference type="EMBL" id="JAULSU010000001">
    <property type="protein sequence ID" value="KAK0631696.1"/>
    <property type="molecule type" value="Genomic_DNA"/>
</dbReference>
<proteinExistence type="predicted"/>
<dbReference type="Proteomes" id="UP001175000">
    <property type="component" value="Unassembled WGS sequence"/>
</dbReference>
<protein>
    <submittedName>
        <fullName evidence="2">Uncharacterized protein</fullName>
    </submittedName>
</protein>
<organism evidence="2 3">
    <name type="scientific">Immersiella caudata</name>
    <dbReference type="NCBI Taxonomy" id="314043"/>
    <lineage>
        <taxon>Eukaryota</taxon>
        <taxon>Fungi</taxon>
        <taxon>Dikarya</taxon>
        <taxon>Ascomycota</taxon>
        <taxon>Pezizomycotina</taxon>
        <taxon>Sordariomycetes</taxon>
        <taxon>Sordariomycetidae</taxon>
        <taxon>Sordariales</taxon>
        <taxon>Lasiosphaeriaceae</taxon>
        <taxon>Immersiella</taxon>
    </lineage>
</organism>
<gene>
    <name evidence="2" type="ORF">B0T14DRAFT_559455</name>
</gene>